<accession>A0AB38ZP94</accession>
<proteinExistence type="predicted"/>
<protein>
    <submittedName>
        <fullName evidence="1">ORF7 protein</fullName>
    </submittedName>
</protein>
<sequence length="233" mass="27980">MQSRNEFYLVFDHNRCRGVTVHVHKLKAHRVFHELPSHVFFDLYWLQFLLGQKAFPWRRVQYITPQELFPHLSLPHAKVFCFLKSRHYFWGVEVHCTCPNPFNLFCLSLRALAIAHWSKQIRRRITLEIMVDPYPSLPVYDFLNLTNAWGLYVPSGSQHNPITCLHFLLCHRHVKFHYAVGRIEGGYSLHIEPVSYHWRIDACLRCLRDTMRRLPFRLEIHCFPYRYVPPIRV</sequence>
<organism evidence="1">
    <name type="scientific">Psittacine aviadenovirus B</name>
    <dbReference type="NCBI Taxonomy" id="2169709"/>
    <lineage>
        <taxon>Viruses</taxon>
        <taxon>Varidnaviria</taxon>
        <taxon>Bamfordvirae</taxon>
        <taxon>Preplasmiviricota</taxon>
        <taxon>Polisuviricotina</taxon>
        <taxon>Pharingeaviricetes</taxon>
        <taxon>Rowavirales</taxon>
        <taxon>Adenoviridae</taxon>
        <taxon>Aviadenovirus</taxon>
        <taxon>Aviadenovirus rubri</taxon>
    </lineage>
</organism>
<evidence type="ECO:0000313" key="1">
    <source>
        <dbReference type="EMBL" id="XBY87752.1"/>
    </source>
</evidence>
<dbReference type="EMBL" id="OR096706">
    <property type="protein sequence ID" value="XBY87752.1"/>
    <property type="molecule type" value="Genomic_DNA"/>
</dbReference>
<name>A0AB38ZP94_9ADEN</name>
<reference evidence="1" key="1">
    <citation type="submission" date="2023-06" db="EMBL/GenBank/DDBJ databases">
        <title>Identification of a novel pathogenic adenovirus species in African Grey Parrot unveils distinct lineage within aviadenoviruses.</title>
        <authorList>
            <person name="Das T."/>
            <person name="Raidal S."/>
            <person name="Das S."/>
        </authorList>
    </citation>
    <scope>NUCLEOTIDE SEQUENCE</scope>
    <source>
        <strain evidence="1">CS23-0540</strain>
    </source>
</reference>